<sequence length="655" mass="71972">MHQNAFESPFEGPVTQLWREEVFPRCQNAVVFLDDAMAEALHWNGGADKLFEAGALAVREFSFFEHGSESEKKALFLVSTPVTEQTLATLSAVVRASVFTNVSVLTSCPPAAQLLARYGTTEGLDGPRAFLEVEERLLDWMGNVTFTAEIMYIPLSIVNVTPKFFLMPQFHDIFPPLLENTRTGQVGTTLEGSSFSRSLQIGLKSLIGNLNSIFEVVCVREETFSLGSLSHIVGEELSRLSRGHRKSAKSKVSLLLLDRTLDMVGSLTASCESSMDTLVRVLPPLPGHSLDVCVDMRCISSSSDEIMPSEGAIYPGCLAHENSKLALQHIVNCKQKECMMELNRLIVEAALKQGVRLDVTGRLTAEQLRNRIIQFRKGGGDAVINKGLMQQTLAVAQAALGERHSKLEDLLSTEKVIVQNAGVSSEAASRSLVQLLQNRNATSLQLEDIMALMALLYSLFGKKTLGSVNDKQILKAEIVAAVYQAAADQNLPEFFKHLVSDEGETLDEDTVIQRVDEIFRAMEALRISRNQMMKYRSILEEGNLMQPAVYKPLLKQVLEDIFDPNVSEAPQLDYHSGGLSNMLKAGFGLFRSTSKPLPRDSPVLIVFIIGGVTASEVKLVNDITSSRKLTQQVIVGSTTLAKPHQQLNLLLGHSV</sequence>
<dbReference type="EMBL" id="GHWJ01003179">
    <property type="protein sequence ID" value="NOV35916.1"/>
    <property type="molecule type" value="Transcribed_RNA"/>
</dbReference>
<proteinExistence type="inferred from homology"/>
<reference evidence="2" key="1">
    <citation type="submission" date="2019-09" db="EMBL/GenBank/DDBJ databases">
        <title>Organ-specific transcriptomic study of the physiology of the cattle tick, Rhipicephalus microplus.</title>
        <authorList>
            <person name="Tirloni L."/>
            <person name="Braz G."/>
            <person name="Gandara A.C.P."/>
            <person name="Sabadin G.A."/>
            <person name="da Silva R.M."/>
            <person name="Guizzo M.G."/>
            <person name="Machado J.A."/>
            <person name="Costa E.P."/>
            <person name="Gomes H.F."/>
            <person name="Moraes J."/>
            <person name="Mota M.B.S."/>
            <person name="Mesquita R.D."/>
            <person name="Alvarenga P.H."/>
            <person name="Alves F."/>
            <person name="Seixas A."/>
            <person name="da Fonseca R.N."/>
            <person name="Fogaca A."/>
            <person name="Logullo C."/>
            <person name="Tanaka A."/>
            <person name="Daffre S."/>
            <person name="Termignoni C."/>
            <person name="Vaz I.S.Jr."/>
            <person name="Oliveira P.L."/>
            <person name="Ribeiro J.M."/>
        </authorList>
    </citation>
    <scope>NUCLEOTIDE SEQUENCE</scope>
    <source>
        <strain evidence="2">Porto Alegre</strain>
    </source>
</reference>
<evidence type="ECO:0000256" key="1">
    <source>
        <dbReference type="ARBA" id="ARBA00009884"/>
    </source>
</evidence>
<dbReference type="OrthoDB" id="549905at2759"/>
<dbReference type="SUPFAM" id="SSF56815">
    <property type="entry name" value="Sec1/munc18-like (SM) proteins"/>
    <property type="match status" value="1"/>
</dbReference>
<dbReference type="PANTHER" id="PTHR11679">
    <property type="entry name" value="VESICLE PROTEIN SORTING-ASSOCIATED"/>
    <property type="match status" value="1"/>
</dbReference>
<evidence type="ECO:0000313" key="2">
    <source>
        <dbReference type="EMBL" id="NOV35916.1"/>
    </source>
</evidence>
<protein>
    <submittedName>
        <fullName evidence="2">Putative vesicle trafficking protein sec1 ovary overexpressed</fullName>
    </submittedName>
</protein>
<dbReference type="InterPro" id="IPR036045">
    <property type="entry name" value="Sec1-like_sf"/>
</dbReference>
<organism evidence="2">
    <name type="scientific">Rhipicephalus microplus</name>
    <name type="common">Cattle tick</name>
    <name type="synonym">Boophilus microplus</name>
    <dbReference type="NCBI Taxonomy" id="6941"/>
    <lineage>
        <taxon>Eukaryota</taxon>
        <taxon>Metazoa</taxon>
        <taxon>Ecdysozoa</taxon>
        <taxon>Arthropoda</taxon>
        <taxon>Chelicerata</taxon>
        <taxon>Arachnida</taxon>
        <taxon>Acari</taxon>
        <taxon>Parasitiformes</taxon>
        <taxon>Ixodida</taxon>
        <taxon>Ixodoidea</taxon>
        <taxon>Ixodidae</taxon>
        <taxon>Rhipicephalinae</taxon>
        <taxon>Rhipicephalus</taxon>
        <taxon>Boophilus</taxon>
    </lineage>
</organism>
<dbReference type="Gene3D" id="3.40.50.1910">
    <property type="match status" value="1"/>
</dbReference>
<dbReference type="AlphaFoldDB" id="A0A6M2CQV1"/>
<dbReference type="VEuPathDB" id="VectorBase:LOC119161112"/>
<comment type="similarity">
    <text evidence="1">Belongs to the STXBP/unc-18/SEC1 family.</text>
</comment>
<dbReference type="InterPro" id="IPR001619">
    <property type="entry name" value="Sec1-like"/>
</dbReference>
<dbReference type="InterPro" id="IPR027482">
    <property type="entry name" value="Sec1-like_dom2"/>
</dbReference>
<dbReference type="GO" id="GO:0016192">
    <property type="term" value="P:vesicle-mediated transport"/>
    <property type="evidence" value="ECO:0007669"/>
    <property type="project" value="InterPro"/>
</dbReference>
<accession>A0A6M2CQV1</accession>
<name>A0A6M2CQV1_RHIMP</name>
<dbReference type="Pfam" id="PF00995">
    <property type="entry name" value="Sec1"/>
    <property type="match status" value="1"/>
</dbReference>